<proteinExistence type="predicted"/>
<dbReference type="RefSeq" id="WP_084858146.1">
    <property type="nucleotide sequence ID" value="NZ_NBWC01000029.1"/>
</dbReference>
<accession>A0A1X0ZS56</accession>
<evidence type="ECO:0000313" key="2">
    <source>
        <dbReference type="EMBL" id="ORL62400.1"/>
    </source>
</evidence>
<name>A0A1X0ZS56_PSEPU</name>
<dbReference type="Gene3D" id="4.10.1210.10">
    <property type="entry name" value="Atu1913-like"/>
    <property type="match status" value="1"/>
</dbReference>
<comment type="caution">
    <text evidence="2">The sequence shown here is derived from an EMBL/GenBank/DDBJ whole genome shotgun (WGS) entry which is preliminary data.</text>
</comment>
<feature type="domain" description="DUF1883" evidence="1">
    <location>
        <begin position="1"/>
        <end position="85"/>
    </location>
</feature>
<dbReference type="SUPFAM" id="SSF141099">
    <property type="entry name" value="Atu1913-like"/>
    <property type="match status" value="1"/>
</dbReference>
<dbReference type="OrthoDB" id="9142262at2"/>
<evidence type="ECO:0000259" key="1">
    <source>
        <dbReference type="Pfam" id="PF08980"/>
    </source>
</evidence>
<dbReference type="AlphaFoldDB" id="A0A1X0ZS56"/>
<dbReference type="EMBL" id="NBWC01000029">
    <property type="protein sequence ID" value="ORL62400.1"/>
    <property type="molecule type" value="Genomic_DNA"/>
</dbReference>
<protein>
    <recommendedName>
        <fullName evidence="1">DUF1883 domain-containing protein</fullName>
    </recommendedName>
</protein>
<gene>
    <name evidence="2" type="ORF">B7H17_18430</name>
</gene>
<dbReference type="InterPro" id="IPR036488">
    <property type="entry name" value="DUF1883-like_sf"/>
</dbReference>
<dbReference type="InterPro" id="IPR015073">
    <property type="entry name" value="DUF1883"/>
</dbReference>
<dbReference type="Proteomes" id="UP000193675">
    <property type="component" value="Unassembled WGS sequence"/>
</dbReference>
<dbReference type="Pfam" id="PF08980">
    <property type="entry name" value="DUF1883"/>
    <property type="match status" value="1"/>
</dbReference>
<sequence length="88" mass="10225">MQFLHKREYLKEGDVVEVDCSHQCNVLLTTDTHFSNYKNGRRYEYYGGFYERLPARIAVPHTGNWNITIDIGGGSARLTHSIRIHRNS</sequence>
<evidence type="ECO:0000313" key="3">
    <source>
        <dbReference type="Proteomes" id="UP000193675"/>
    </source>
</evidence>
<reference evidence="2 3" key="1">
    <citation type="submission" date="2017-04" db="EMBL/GenBank/DDBJ databases">
        <title>Presence of VIM-2 positive Pseudomonas species in chickens and their surrounding environment.</title>
        <authorList>
            <person name="Zhang R."/>
        </authorList>
    </citation>
    <scope>NUCLEOTIDE SEQUENCE [LARGE SCALE GENOMIC DNA]</scope>
    <source>
        <strain evidence="2 3">DZ-C18</strain>
    </source>
</reference>
<organism evidence="2 3">
    <name type="scientific">Pseudomonas putida</name>
    <name type="common">Arthrobacter siderocapsulatus</name>
    <dbReference type="NCBI Taxonomy" id="303"/>
    <lineage>
        <taxon>Bacteria</taxon>
        <taxon>Pseudomonadati</taxon>
        <taxon>Pseudomonadota</taxon>
        <taxon>Gammaproteobacteria</taxon>
        <taxon>Pseudomonadales</taxon>
        <taxon>Pseudomonadaceae</taxon>
        <taxon>Pseudomonas</taxon>
    </lineage>
</organism>